<evidence type="ECO:0000256" key="6">
    <source>
        <dbReference type="SAM" id="Coils"/>
    </source>
</evidence>
<evidence type="ECO:0000256" key="1">
    <source>
        <dbReference type="ARBA" id="ARBA00009986"/>
    </source>
</evidence>
<name>A0A133VH55_9EURY</name>
<dbReference type="Gene3D" id="3.40.309.10">
    <property type="entry name" value="Aldehyde Dehydrogenase, Chain A, domain 2"/>
    <property type="match status" value="1"/>
</dbReference>
<keyword evidence="6" id="KW-0175">Coiled coil</keyword>
<evidence type="ECO:0000313" key="9">
    <source>
        <dbReference type="Proteomes" id="UP000070549"/>
    </source>
</evidence>
<comment type="subunit">
    <text evidence="2">Homotetramer.</text>
</comment>
<dbReference type="FunFam" id="3.40.309.10:FF:000009">
    <property type="entry name" value="Aldehyde dehydrogenase A"/>
    <property type="match status" value="1"/>
</dbReference>
<proteinExistence type="inferred from homology"/>
<evidence type="ECO:0000259" key="7">
    <source>
        <dbReference type="Pfam" id="PF00171"/>
    </source>
</evidence>
<dbReference type="Proteomes" id="UP000070549">
    <property type="component" value="Unassembled WGS sequence"/>
</dbReference>
<dbReference type="EMBL" id="LHYC01000002">
    <property type="protein sequence ID" value="KXB05765.1"/>
    <property type="molecule type" value="Genomic_DNA"/>
</dbReference>
<dbReference type="FunFam" id="3.40.605.10:FF:000007">
    <property type="entry name" value="NAD/NADP-dependent betaine aldehyde dehydrogenase"/>
    <property type="match status" value="1"/>
</dbReference>
<evidence type="ECO:0000256" key="2">
    <source>
        <dbReference type="ARBA" id="ARBA00011881"/>
    </source>
</evidence>
<dbReference type="InterPro" id="IPR015590">
    <property type="entry name" value="Aldehyde_DH_dom"/>
</dbReference>
<dbReference type="AlphaFoldDB" id="A0A133VH55"/>
<dbReference type="PANTHER" id="PTHR11699">
    <property type="entry name" value="ALDEHYDE DEHYDROGENASE-RELATED"/>
    <property type="match status" value="1"/>
</dbReference>
<dbReference type="InterPro" id="IPR016161">
    <property type="entry name" value="Ald_DH/histidinol_DH"/>
</dbReference>
<feature type="domain" description="Aldehyde dehydrogenase" evidence="7">
    <location>
        <begin position="7"/>
        <end position="471"/>
    </location>
</feature>
<evidence type="ECO:0000256" key="3">
    <source>
        <dbReference type="ARBA" id="ARBA00023002"/>
    </source>
</evidence>
<keyword evidence="9" id="KW-1185">Reference proteome</keyword>
<dbReference type="Pfam" id="PF00171">
    <property type="entry name" value="Aldedh"/>
    <property type="match status" value="1"/>
</dbReference>
<dbReference type="CDD" id="cd07078">
    <property type="entry name" value="ALDH"/>
    <property type="match status" value="1"/>
</dbReference>
<dbReference type="InterPro" id="IPR029510">
    <property type="entry name" value="Ald_DH_CS_GLU"/>
</dbReference>
<dbReference type="SUPFAM" id="SSF53720">
    <property type="entry name" value="ALDH-like"/>
    <property type="match status" value="1"/>
</dbReference>
<evidence type="ECO:0000256" key="5">
    <source>
        <dbReference type="RuleBase" id="RU003345"/>
    </source>
</evidence>
<feature type="active site" evidence="4">
    <location>
        <position position="246"/>
    </location>
</feature>
<dbReference type="PROSITE" id="PS00687">
    <property type="entry name" value="ALDEHYDE_DEHYDR_GLU"/>
    <property type="match status" value="1"/>
</dbReference>
<sequence>MFVDGEWTGAESGETFDVTSPATGEVIAKVPKGGKKDAEKAIKAAEKAQEKLAEKTTKEKERLWRVTIEKLEPNLEDYAKEMSLEQGKPITEAKEEVYEVADNILWAVEDVKHLETEVLNGYLQPDRKYIVQREPLGVVGIITPWNYPMVMPAEFIPHAILCGNSVVYKPASNTPIGGIRFIEGMVEAIEELDFPKEIINIVTGPGSEVGSEISSNPSVGGICLVGEVTTGQKIVESAGLKKVTLELGGNDPLIVMDDADLEKAANDTVYGCCGNAGQVCCANERILVHEDIHDEFVDMVVEKTKNVKLGDPLDEDTGIGPMNNEDTLQKVEKHVEDAKEKGANILCGCKRASGFPTDLYYEPGVIGDVTTDMLLNKEETFGPVAPIITFSSKEEALEIANNQPYGLSSAVHTTNLDNAMYFSDKIQAGNVIVNGPVLTWDLLHPWSGMKKSGIGATGGKWSVEAFTTIKEIQLPWKQ</sequence>
<protein>
    <recommendedName>
        <fullName evidence="7">Aldehyde dehydrogenase domain-containing protein</fullName>
    </recommendedName>
</protein>
<keyword evidence="3 5" id="KW-0560">Oxidoreductase</keyword>
<dbReference type="Gene3D" id="3.40.605.10">
    <property type="entry name" value="Aldehyde Dehydrogenase, Chain A, domain 1"/>
    <property type="match status" value="1"/>
</dbReference>
<comment type="caution">
    <text evidence="8">The sequence shown here is derived from an EMBL/GenBank/DDBJ whole genome shotgun (WGS) entry which is preliminary data.</text>
</comment>
<reference evidence="8 9" key="1">
    <citation type="journal article" date="2016" name="Sci. Rep.">
        <title>Metabolic traits of an uncultured archaeal lineage -MSBL1- from brine pools of the Red Sea.</title>
        <authorList>
            <person name="Mwirichia R."/>
            <person name="Alam I."/>
            <person name="Rashid M."/>
            <person name="Vinu M."/>
            <person name="Ba-Alawi W."/>
            <person name="Anthony Kamau A."/>
            <person name="Kamanda Ngugi D."/>
            <person name="Goker M."/>
            <person name="Klenk H.P."/>
            <person name="Bajic V."/>
            <person name="Stingl U."/>
        </authorList>
    </citation>
    <scope>NUCLEOTIDE SEQUENCE [LARGE SCALE GENOMIC DNA]</scope>
    <source>
        <strain evidence="8">SCGC-AAA382A03</strain>
    </source>
</reference>
<organism evidence="8 9">
    <name type="scientific">candidate division MSBL1 archaeon SCGC-AAA382A03</name>
    <dbReference type="NCBI Taxonomy" id="1698278"/>
    <lineage>
        <taxon>Archaea</taxon>
        <taxon>Methanobacteriati</taxon>
        <taxon>Methanobacteriota</taxon>
        <taxon>candidate division MSBL1</taxon>
    </lineage>
</organism>
<feature type="coiled-coil region" evidence="6">
    <location>
        <begin position="35"/>
        <end position="62"/>
    </location>
</feature>
<dbReference type="GO" id="GO:0016620">
    <property type="term" value="F:oxidoreductase activity, acting on the aldehyde or oxo group of donors, NAD or NADP as acceptor"/>
    <property type="evidence" value="ECO:0007669"/>
    <property type="project" value="InterPro"/>
</dbReference>
<accession>A0A133VH55</accession>
<gene>
    <name evidence="8" type="ORF">AKJ49_00120</name>
</gene>
<evidence type="ECO:0000256" key="4">
    <source>
        <dbReference type="PROSITE-ProRule" id="PRU10007"/>
    </source>
</evidence>
<comment type="similarity">
    <text evidence="1 5">Belongs to the aldehyde dehydrogenase family.</text>
</comment>
<evidence type="ECO:0000313" key="8">
    <source>
        <dbReference type="EMBL" id="KXB05765.1"/>
    </source>
</evidence>
<dbReference type="InterPro" id="IPR016163">
    <property type="entry name" value="Ald_DH_C"/>
</dbReference>
<dbReference type="InterPro" id="IPR016162">
    <property type="entry name" value="Ald_DH_N"/>
</dbReference>